<name>A0AAD5N0T1_PARTN</name>
<sequence length="153" mass="17328">MFSSLKEKISLKTSSERRTAFGHEPARSASAPPRRRWFHKTSVPTMNAQSAELVCDDVTRKLVGAITTWHDIHSNLLQLSINQSRSQSFSPFDKSSSETSISDRSFTSASESEMNAKVDSCTRTKRSRVSLSNPELTNLHVKQMFPELSEHWR</sequence>
<evidence type="ECO:0000313" key="2">
    <source>
        <dbReference type="EMBL" id="KAJ1359451.1"/>
    </source>
</evidence>
<reference evidence="2" key="1">
    <citation type="submission" date="2021-06" db="EMBL/GenBank/DDBJ databases">
        <title>Parelaphostrongylus tenuis whole genome reference sequence.</title>
        <authorList>
            <person name="Garwood T.J."/>
            <person name="Larsen P.A."/>
            <person name="Fountain-Jones N.M."/>
            <person name="Garbe J.R."/>
            <person name="Macchietto M.G."/>
            <person name="Kania S.A."/>
            <person name="Gerhold R.W."/>
            <person name="Richards J.E."/>
            <person name="Wolf T.M."/>
        </authorList>
    </citation>
    <scope>NUCLEOTIDE SEQUENCE</scope>
    <source>
        <strain evidence="2">MNPRO001-30</strain>
        <tissue evidence="2">Meninges</tissue>
    </source>
</reference>
<keyword evidence="3" id="KW-1185">Reference proteome</keyword>
<feature type="region of interest" description="Disordered" evidence="1">
    <location>
        <begin position="87"/>
        <end position="121"/>
    </location>
</feature>
<proteinExistence type="predicted"/>
<organism evidence="2 3">
    <name type="scientific">Parelaphostrongylus tenuis</name>
    <name type="common">Meningeal worm</name>
    <dbReference type="NCBI Taxonomy" id="148309"/>
    <lineage>
        <taxon>Eukaryota</taxon>
        <taxon>Metazoa</taxon>
        <taxon>Ecdysozoa</taxon>
        <taxon>Nematoda</taxon>
        <taxon>Chromadorea</taxon>
        <taxon>Rhabditida</taxon>
        <taxon>Rhabditina</taxon>
        <taxon>Rhabditomorpha</taxon>
        <taxon>Strongyloidea</taxon>
        <taxon>Metastrongylidae</taxon>
        <taxon>Parelaphostrongylus</taxon>
    </lineage>
</organism>
<gene>
    <name evidence="2" type="ORF">KIN20_018194</name>
</gene>
<comment type="caution">
    <text evidence="2">The sequence shown here is derived from an EMBL/GenBank/DDBJ whole genome shotgun (WGS) entry which is preliminary data.</text>
</comment>
<dbReference type="EMBL" id="JAHQIW010003623">
    <property type="protein sequence ID" value="KAJ1359451.1"/>
    <property type="molecule type" value="Genomic_DNA"/>
</dbReference>
<evidence type="ECO:0000313" key="3">
    <source>
        <dbReference type="Proteomes" id="UP001196413"/>
    </source>
</evidence>
<feature type="compositionally biased region" description="Low complexity" evidence="1">
    <location>
        <begin position="87"/>
        <end position="100"/>
    </location>
</feature>
<dbReference type="AlphaFoldDB" id="A0AAD5N0T1"/>
<evidence type="ECO:0000256" key="1">
    <source>
        <dbReference type="SAM" id="MobiDB-lite"/>
    </source>
</evidence>
<feature type="compositionally biased region" description="Polar residues" evidence="1">
    <location>
        <begin position="102"/>
        <end position="113"/>
    </location>
</feature>
<feature type="region of interest" description="Disordered" evidence="1">
    <location>
        <begin position="1"/>
        <end position="36"/>
    </location>
</feature>
<feature type="compositionally biased region" description="Basic and acidic residues" evidence="1">
    <location>
        <begin position="1"/>
        <end position="26"/>
    </location>
</feature>
<dbReference type="Proteomes" id="UP001196413">
    <property type="component" value="Unassembled WGS sequence"/>
</dbReference>
<protein>
    <submittedName>
        <fullName evidence="2">Uncharacterized protein</fullName>
    </submittedName>
</protein>
<accession>A0AAD5N0T1</accession>